<evidence type="ECO:0000313" key="3">
    <source>
        <dbReference type="Proteomes" id="UP000501240"/>
    </source>
</evidence>
<gene>
    <name evidence="2" type="ORF">ACTIVE_4973</name>
</gene>
<dbReference type="SUPFAM" id="SSF50952">
    <property type="entry name" value="Soluble quinoprotein glucose dehydrogenase"/>
    <property type="match status" value="1"/>
</dbReference>
<reference evidence="2 3" key="1">
    <citation type="submission" date="2020-05" db="EMBL/GenBank/DDBJ databases">
        <title>Actinomadura verrucosospora NRRL-B18236 (PFL_A860) Genome sequencing and assembly.</title>
        <authorList>
            <person name="Samborskyy M."/>
        </authorList>
    </citation>
    <scope>NUCLEOTIDE SEQUENCE [LARGE SCALE GENOMIC DNA]</scope>
    <source>
        <strain evidence="2 3">NRRL:B18236</strain>
    </source>
</reference>
<dbReference type="EMBL" id="CP053892">
    <property type="protein sequence ID" value="QKG23330.1"/>
    <property type="molecule type" value="Genomic_DNA"/>
</dbReference>
<dbReference type="PANTHER" id="PTHR19855:SF11">
    <property type="entry name" value="RIBOSOME BIOGENESIS PROTEIN WDR12"/>
    <property type="match status" value="1"/>
</dbReference>
<dbReference type="InterPro" id="IPR015943">
    <property type="entry name" value="WD40/YVTN_repeat-like_dom_sf"/>
</dbReference>
<dbReference type="PROSITE" id="PS50082">
    <property type="entry name" value="WD_REPEATS_2"/>
    <property type="match status" value="1"/>
</dbReference>
<sequence>MSAAASLLTGSCPFGGLYDFDLVVLDGRLLLVGTHDRDRRVCTWDPARDSWTEYSLDNPWYSDEEGVFTELTSLGAAVVDGRVLIGGGGDHQGFAQWELETGEVRLCAQDGGVASATAAGFGDRTLFVFGGTSQTAVHVWEPIVLRPGESDDPGDQPFRRIFRTEVPDLCSRSLTGGAVAAGMVEDRPVVVAGDRRGGVLVWDIDDDRPTARFDVPGEEPNVFALATVDGRSRVVAAGGQSLMLGDPATGAWDEPLTVPGGEISCLAAAEANGRPIAVTGAEDGTVHVWDLAERRVVGPPLREHPHEVNGVAVSELESRPVVISNCRLDAVRVWTPFS</sequence>
<dbReference type="Proteomes" id="UP000501240">
    <property type="component" value="Chromosome"/>
</dbReference>
<dbReference type="PANTHER" id="PTHR19855">
    <property type="entry name" value="WD40 REPEAT PROTEIN 12, 37"/>
    <property type="match status" value="1"/>
</dbReference>
<dbReference type="AlphaFoldDB" id="A0A7D3VV32"/>
<accession>A0A7D3VV32</accession>
<dbReference type="InterPro" id="IPR001680">
    <property type="entry name" value="WD40_rpt"/>
</dbReference>
<dbReference type="Gene3D" id="2.130.10.10">
    <property type="entry name" value="YVTN repeat-like/Quinoprotein amine dehydrogenase"/>
    <property type="match status" value="1"/>
</dbReference>
<protein>
    <submittedName>
        <fullName evidence="2">NTPase-like protein</fullName>
    </submittedName>
</protein>
<keyword evidence="1" id="KW-0853">WD repeat</keyword>
<keyword evidence="3" id="KW-1185">Reference proteome</keyword>
<dbReference type="InterPro" id="IPR015915">
    <property type="entry name" value="Kelch-typ_b-propeller"/>
</dbReference>
<dbReference type="InterPro" id="IPR011041">
    <property type="entry name" value="Quinoprot_gluc/sorb_DH_b-prop"/>
</dbReference>
<evidence type="ECO:0000313" key="2">
    <source>
        <dbReference type="EMBL" id="QKG23330.1"/>
    </source>
</evidence>
<proteinExistence type="predicted"/>
<name>A0A7D3VV32_ACTVE</name>
<organism evidence="2 3">
    <name type="scientific">Actinomadura verrucosospora</name>
    <dbReference type="NCBI Taxonomy" id="46165"/>
    <lineage>
        <taxon>Bacteria</taxon>
        <taxon>Bacillati</taxon>
        <taxon>Actinomycetota</taxon>
        <taxon>Actinomycetes</taxon>
        <taxon>Streptosporangiales</taxon>
        <taxon>Thermomonosporaceae</taxon>
        <taxon>Actinomadura</taxon>
    </lineage>
</organism>
<evidence type="ECO:0000256" key="1">
    <source>
        <dbReference type="PROSITE-ProRule" id="PRU00221"/>
    </source>
</evidence>
<dbReference type="Gene3D" id="2.120.10.80">
    <property type="entry name" value="Kelch-type beta propeller"/>
    <property type="match status" value="1"/>
</dbReference>
<dbReference type="RefSeq" id="WP_173097308.1">
    <property type="nucleotide sequence ID" value="NZ_CP053892.1"/>
</dbReference>
<feature type="repeat" description="WD" evidence="1">
    <location>
        <begin position="278"/>
        <end position="299"/>
    </location>
</feature>